<reference evidence="1" key="1">
    <citation type="submission" date="2022-07" db="EMBL/GenBank/DDBJ databases">
        <title>Genome Sequence of Leucocoprinus birnbaumii.</title>
        <authorList>
            <person name="Buettner E."/>
        </authorList>
    </citation>
    <scope>NUCLEOTIDE SEQUENCE</scope>
    <source>
        <strain evidence="1">VT141</strain>
    </source>
</reference>
<evidence type="ECO:0000313" key="2">
    <source>
        <dbReference type="Proteomes" id="UP001213000"/>
    </source>
</evidence>
<gene>
    <name evidence="1" type="ORF">NP233_g10223</name>
</gene>
<comment type="caution">
    <text evidence="1">The sequence shown here is derived from an EMBL/GenBank/DDBJ whole genome shotgun (WGS) entry which is preliminary data.</text>
</comment>
<evidence type="ECO:0000313" key="1">
    <source>
        <dbReference type="EMBL" id="KAJ3561387.1"/>
    </source>
</evidence>
<dbReference type="EMBL" id="JANIEX010001012">
    <property type="protein sequence ID" value="KAJ3561387.1"/>
    <property type="molecule type" value="Genomic_DNA"/>
</dbReference>
<accession>A0AAD5VJE0</accession>
<dbReference type="Proteomes" id="UP001213000">
    <property type="component" value="Unassembled WGS sequence"/>
</dbReference>
<sequence>MASQRSTQQQHQWQFRPWGPKLYVGSVDCHSPILKGVDRFAALYTHSSIATNSSDIIICTRLSEVAHQGVLDRRKVGFQYPGPAIQQLHDISLQLSLSSREQL</sequence>
<organism evidence="1 2">
    <name type="scientific">Leucocoprinus birnbaumii</name>
    <dbReference type="NCBI Taxonomy" id="56174"/>
    <lineage>
        <taxon>Eukaryota</taxon>
        <taxon>Fungi</taxon>
        <taxon>Dikarya</taxon>
        <taxon>Basidiomycota</taxon>
        <taxon>Agaricomycotina</taxon>
        <taxon>Agaricomycetes</taxon>
        <taxon>Agaricomycetidae</taxon>
        <taxon>Agaricales</taxon>
        <taxon>Agaricineae</taxon>
        <taxon>Agaricaceae</taxon>
        <taxon>Leucocoprinus</taxon>
    </lineage>
</organism>
<proteinExistence type="predicted"/>
<dbReference type="AlphaFoldDB" id="A0AAD5VJE0"/>
<protein>
    <submittedName>
        <fullName evidence="1">Uncharacterized protein</fullName>
    </submittedName>
</protein>
<keyword evidence="2" id="KW-1185">Reference proteome</keyword>
<name>A0AAD5VJE0_9AGAR</name>